<evidence type="ECO:0000256" key="4">
    <source>
        <dbReference type="ARBA" id="ARBA00023288"/>
    </source>
</evidence>
<evidence type="ECO:0000313" key="6">
    <source>
        <dbReference type="EnsemblPlants" id="AUR62033017-RA:cds"/>
    </source>
</evidence>
<dbReference type="InterPro" id="IPR000719">
    <property type="entry name" value="Prot_kinase_dom"/>
</dbReference>
<dbReference type="Gene3D" id="1.10.510.10">
    <property type="entry name" value="Transferase(Phosphotransferase) domain 1"/>
    <property type="match status" value="1"/>
</dbReference>
<organism evidence="6 7">
    <name type="scientific">Chenopodium quinoa</name>
    <name type="common">Quinoa</name>
    <dbReference type="NCBI Taxonomy" id="63459"/>
    <lineage>
        <taxon>Eukaryota</taxon>
        <taxon>Viridiplantae</taxon>
        <taxon>Streptophyta</taxon>
        <taxon>Embryophyta</taxon>
        <taxon>Tracheophyta</taxon>
        <taxon>Spermatophyta</taxon>
        <taxon>Magnoliopsida</taxon>
        <taxon>eudicotyledons</taxon>
        <taxon>Gunneridae</taxon>
        <taxon>Pentapetalae</taxon>
        <taxon>Caryophyllales</taxon>
        <taxon>Chenopodiaceae</taxon>
        <taxon>Chenopodioideae</taxon>
        <taxon>Atripliceae</taxon>
        <taxon>Chenopodium</taxon>
    </lineage>
</organism>
<feature type="domain" description="Protein kinase" evidence="5">
    <location>
        <begin position="1"/>
        <end position="103"/>
    </location>
</feature>
<dbReference type="Proteomes" id="UP000596660">
    <property type="component" value="Unplaced"/>
</dbReference>
<dbReference type="Pfam" id="PF00069">
    <property type="entry name" value="Pkinase"/>
    <property type="match status" value="1"/>
</dbReference>
<dbReference type="GO" id="GO:0004674">
    <property type="term" value="F:protein serine/threonine kinase activity"/>
    <property type="evidence" value="ECO:0007669"/>
    <property type="project" value="UniProtKB-KW"/>
</dbReference>
<evidence type="ECO:0000313" key="7">
    <source>
        <dbReference type="Proteomes" id="UP000596660"/>
    </source>
</evidence>
<dbReference type="PROSITE" id="PS50011">
    <property type="entry name" value="PROTEIN_KINASE_DOM"/>
    <property type="match status" value="1"/>
</dbReference>
<dbReference type="AlphaFoldDB" id="A0A803MP16"/>
<keyword evidence="4" id="KW-0449">Lipoprotein</keyword>
<keyword evidence="3" id="KW-0472">Membrane</keyword>
<dbReference type="Gramene" id="AUR62033017-RA">
    <property type="protein sequence ID" value="AUR62033017-RA:cds"/>
    <property type="gene ID" value="AUR62033017"/>
</dbReference>
<dbReference type="InterPro" id="IPR011009">
    <property type="entry name" value="Kinase-like_dom_sf"/>
</dbReference>
<evidence type="ECO:0000256" key="2">
    <source>
        <dbReference type="ARBA" id="ARBA00022527"/>
    </source>
</evidence>
<evidence type="ECO:0000259" key="5">
    <source>
        <dbReference type="PROSITE" id="PS50011"/>
    </source>
</evidence>
<dbReference type="OMA" id="DENWASK"/>
<reference evidence="6" key="2">
    <citation type="submission" date="2021-03" db="UniProtKB">
        <authorList>
            <consortium name="EnsemblPlants"/>
        </authorList>
    </citation>
    <scope>IDENTIFICATION</scope>
</reference>
<accession>A0A803MP16</accession>
<dbReference type="GO" id="GO:0005886">
    <property type="term" value="C:plasma membrane"/>
    <property type="evidence" value="ECO:0007669"/>
    <property type="project" value="UniProtKB-SubCell"/>
</dbReference>
<keyword evidence="7" id="KW-1185">Reference proteome</keyword>
<comment type="subcellular location">
    <subcellularLocation>
        <location evidence="1">Cell membrane</location>
        <topology evidence="1">Lipid-anchor</topology>
    </subcellularLocation>
</comment>
<protein>
    <recommendedName>
        <fullName evidence="5">Protein kinase domain-containing protein</fullName>
    </recommendedName>
</protein>
<dbReference type="EnsemblPlants" id="AUR62033017-RA">
    <property type="protein sequence ID" value="AUR62033017-RA:cds"/>
    <property type="gene ID" value="AUR62033017"/>
</dbReference>
<keyword evidence="2" id="KW-0418">Kinase</keyword>
<evidence type="ECO:0000256" key="3">
    <source>
        <dbReference type="ARBA" id="ARBA00023136"/>
    </source>
</evidence>
<reference evidence="6" key="1">
    <citation type="journal article" date="2017" name="Nature">
        <title>The genome of Chenopodium quinoa.</title>
        <authorList>
            <person name="Jarvis D.E."/>
            <person name="Ho Y.S."/>
            <person name="Lightfoot D.J."/>
            <person name="Schmoeckel S.M."/>
            <person name="Li B."/>
            <person name="Borm T.J.A."/>
            <person name="Ohyanagi H."/>
            <person name="Mineta K."/>
            <person name="Michell C.T."/>
            <person name="Saber N."/>
            <person name="Kharbatia N.M."/>
            <person name="Rupper R.R."/>
            <person name="Sharp A.R."/>
            <person name="Dally N."/>
            <person name="Boughton B.A."/>
            <person name="Woo Y.H."/>
            <person name="Gao G."/>
            <person name="Schijlen E.G.W.M."/>
            <person name="Guo X."/>
            <person name="Momin A.A."/>
            <person name="Negrao S."/>
            <person name="Al-Babili S."/>
            <person name="Gehring C."/>
            <person name="Roessner U."/>
            <person name="Jung C."/>
            <person name="Murphy K."/>
            <person name="Arold S.T."/>
            <person name="Gojobori T."/>
            <person name="van der Linden C.G."/>
            <person name="van Loo E.N."/>
            <person name="Jellen E.N."/>
            <person name="Maughan P.J."/>
            <person name="Tester M."/>
        </authorList>
    </citation>
    <scope>NUCLEOTIDE SEQUENCE [LARGE SCALE GENOMIC DNA]</scope>
    <source>
        <strain evidence="6">cv. PI 614886</strain>
    </source>
</reference>
<evidence type="ECO:0000256" key="1">
    <source>
        <dbReference type="ARBA" id="ARBA00004193"/>
    </source>
</evidence>
<keyword evidence="2" id="KW-0723">Serine/threonine-protein kinase</keyword>
<name>A0A803MP16_CHEQI</name>
<proteinExistence type="predicted"/>
<keyword evidence="2" id="KW-0808">Transferase</keyword>
<sequence length="103" mass="11563">MNAANLRNKKKVLDWNRRMKIAAGAARGLEYLHDKMEPPVKCRDLKCSNIFLGEGYHVKLSDFIGLAKVGPIGDNNTHVLTRVMGTYAYCAPDYAMTSQLTFK</sequence>
<dbReference type="PANTHER" id="PTHR47985:SF41">
    <property type="entry name" value="SERINE_THREONINE-PROTEIN KINASE PBL5-RELATED"/>
    <property type="match status" value="1"/>
</dbReference>
<dbReference type="GO" id="GO:0005524">
    <property type="term" value="F:ATP binding"/>
    <property type="evidence" value="ECO:0007669"/>
    <property type="project" value="InterPro"/>
</dbReference>
<dbReference type="SUPFAM" id="SSF56112">
    <property type="entry name" value="Protein kinase-like (PK-like)"/>
    <property type="match status" value="1"/>
</dbReference>
<dbReference type="PANTHER" id="PTHR47985">
    <property type="entry name" value="OS07G0668900 PROTEIN"/>
    <property type="match status" value="1"/>
</dbReference>